<feature type="domain" description="Chemokine interleukin-8-like" evidence="3">
    <location>
        <begin position="24"/>
        <end position="86"/>
    </location>
</feature>
<evidence type="ECO:0000313" key="5">
    <source>
        <dbReference type="Proteomes" id="UP000694389"/>
    </source>
</evidence>
<dbReference type="InterPro" id="IPR001811">
    <property type="entry name" value="Chemokine_IL8-like_dom"/>
</dbReference>
<accession>A0A8C4EB36</accession>
<dbReference type="OMA" id="PPEGNQW"/>
<dbReference type="GO" id="GO:0006955">
    <property type="term" value="P:immune response"/>
    <property type="evidence" value="ECO:0007669"/>
    <property type="project" value="InterPro"/>
</dbReference>
<sequence>MASRVAALLLLGVFCVGFASGEMAVDCCLSVVSKHLPIKVIVNYKIQEAGKGCDISATTFITKAGRKLCLPHPDDEEWVRNHIAALDKRNPRQQ</sequence>
<evidence type="ECO:0000256" key="1">
    <source>
        <dbReference type="ARBA" id="ARBA00022514"/>
    </source>
</evidence>
<proteinExistence type="predicted"/>
<dbReference type="InterPro" id="IPR039809">
    <property type="entry name" value="Chemokine_b/g/d"/>
</dbReference>
<dbReference type="Gene3D" id="2.40.50.40">
    <property type="match status" value="1"/>
</dbReference>
<dbReference type="Proteomes" id="UP000694389">
    <property type="component" value="Unassembled WGS sequence"/>
</dbReference>
<protein>
    <recommendedName>
        <fullName evidence="3">Chemokine interleukin-8-like domain-containing protein</fullName>
    </recommendedName>
</protein>
<keyword evidence="1" id="KW-0202">Cytokine</keyword>
<dbReference type="Pfam" id="PF00048">
    <property type="entry name" value="IL8"/>
    <property type="match status" value="1"/>
</dbReference>
<dbReference type="OrthoDB" id="9909116at2759"/>
<dbReference type="GeneID" id="127376451"/>
<feature type="chain" id="PRO_5034939919" description="Chemokine interleukin-8-like domain-containing protein" evidence="2">
    <location>
        <begin position="22"/>
        <end position="94"/>
    </location>
</feature>
<feature type="signal peptide" evidence="2">
    <location>
        <begin position="1"/>
        <end position="21"/>
    </location>
</feature>
<dbReference type="InterPro" id="IPR036048">
    <property type="entry name" value="Interleukin_8-like_sf"/>
</dbReference>
<gene>
    <name evidence="4" type="primary">LOC127376451</name>
</gene>
<dbReference type="PANTHER" id="PTHR12015:SF108">
    <property type="entry name" value="C-C MOTIF CHEMOKINE 20"/>
    <property type="match status" value="1"/>
</dbReference>
<dbReference type="SMART" id="SM00199">
    <property type="entry name" value="SCY"/>
    <property type="match status" value="1"/>
</dbReference>
<keyword evidence="5" id="KW-1185">Reference proteome</keyword>
<reference evidence="4" key="2">
    <citation type="submission" date="2025-09" db="UniProtKB">
        <authorList>
            <consortium name="Ensembl"/>
        </authorList>
    </citation>
    <scope>IDENTIFICATION</scope>
</reference>
<dbReference type="AlphaFoldDB" id="A0A8C4EB36"/>
<evidence type="ECO:0000259" key="3">
    <source>
        <dbReference type="SMART" id="SM00199"/>
    </source>
</evidence>
<dbReference type="SUPFAM" id="SSF54117">
    <property type="entry name" value="Interleukin 8-like chemokines"/>
    <property type="match status" value="1"/>
</dbReference>
<evidence type="ECO:0000313" key="4">
    <source>
        <dbReference type="Ensembl" id="ENSDLAP00005016455.1"/>
    </source>
</evidence>
<organism evidence="4 5">
    <name type="scientific">Dicentrarchus labrax</name>
    <name type="common">European seabass</name>
    <name type="synonym">Morone labrax</name>
    <dbReference type="NCBI Taxonomy" id="13489"/>
    <lineage>
        <taxon>Eukaryota</taxon>
        <taxon>Metazoa</taxon>
        <taxon>Chordata</taxon>
        <taxon>Craniata</taxon>
        <taxon>Vertebrata</taxon>
        <taxon>Euteleostomi</taxon>
        <taxon>Actinopterygii</taxon>
        <taxon>Neopterygii</taxon>
        <taxon>Teleostei</taxon>
        <taxon>Neoteleostei</taxon>
        <taxon>Acanthomorphata</taxon>
        <taxon>Eupercaria</taxon>
        <taxon>Moronidae</taxon>
        <taxon>Dicentrarchus</taxon>
    </lineage>
</organism>
<dbReference type="Ensembl" id="ENSDLAT00005017809.2">
    <property type="protein sequence ID" value="ENSDLAP00005016455.1"/>
    <property type="gene ID" value="ENSDLAG00005007992.2"/>
</dbReference>
<dbReference type="GO" id="GO:0008009">
    <property type="term" value="F:chemokine activity"/>
    <property type="evidence" value="ECO:0007669"/>
    <property type="project" value="InterPro"/>
</dbReference>
<keyword evidence="2" id="KW-0732">Signal</keyword>
<dbReference type="GeneTree" id="ENSGT00990000203821"/>
<name>A0A8C4EB36_DICLA</name>
<evidence type="ECO:0000256" key="2">
    <source>
        <dbReference type="SAM" id="SignalP"/>
    </source>
</evidence>
<dbReference type="PANTHER" id="PTHR12015">
    <property type="entry name" value="SMALL INDUCIBLE CYTOKINE A"/>
    <property type="match status" value="1"/>
</dbReference>
<dbReference type="GO" id="GO:0005615">
    <property type="term" value="C:extracellular space"/>
    <property type="evidence" value="ECO:0007669"/>
    <property type="project" value="UniProtKB-KW"/>
</dbReference>
<dbReference type="RefSeq" id="XP_051279323.1">
    <property type="nucleotide sequence ID" value="XM_051423363.1"/>
</dbReference>
<reference evidence="4" key="1">
    <citation type="submission" date="2025-08" db="UniProtKB">
        <authorList>
            <consortium name="Ensembl"/>
        </authorList>
    </citation>
    <scope>IDENTIFICATION</scope>
</reference>